<keyword evidence="3" id="KW-1185">Reference proteome</keyword>
<feature type="signal peptide" evidence="1">
    <location>
        <begin position="1"/>
        <end position="23"/>
    </location>
</feature>
<comment type="caution">
    <text evidence="2">The sequence shown here is derived from an EMBL/GenBank/DDBJ whole genome shotgun (WGS) entry which is preliminary data.</text>
</comment>
<evidence type="ECO:0000256" key="1">
    <source>
        <dbReference type="SAM" id="SignalP"/>
    </source>
</evidence>
<dbReference type="RefSeq" id="WP_169119396.1">
    <property type="nucleotide sequence ID" value="NZ_WTVG02000039.1"/>
</dbReference>
<feature type="chain" id="PRO_5047347344" description="Secreted protein" evidence="1">
    <location>
        <begin position="24"/>
        <end position="60"/>
    </location>
</feature>
<proteinExistence type="predicted"/>
<sequence>MRIKLLVLGALCAFFGFQWFTGAATHDNVVSCAASVHHCPGAIVVGRASPDQFFGALTVR</sequence>
<accession>A0ABX1PRZ2</accession>
<reference evidence="2" key="1">
    <citation type="submission" date="2019-12" db="EMBL/GenBank/DDBJ databases">
        <title>Comparative genomics gives insights into the taxonomy of the Azoarcus-Aromatoleum group and reveals separate origins of nif in the plant-associated Azoarcus and non-plant-associated Aromatoleum sub-groups.</title>
        <authorList>
            <person name="Lafos M."/>
            <person name="Maluk M."/>
            <person name="Batista M."/>
            <person name="Junghare M."/>
            <person name="Carmona M."/>
            <person name="Faoro H."/>
            <person name="Cruz L.M."/>
            <person name="Battistoni F."/>
            <person name="De Souza E."/>
            <person name="Pedrosa F."/>
            <person name="Chen W.-M."/>
            <person name="Poole P.S."/>
            <person name="Dixon R.A."/>
            <person name="James E.K."/>
        </authorList>
    </citation>
    <scope>NUCLEOTIDE SEQUENCE</scope>
    <source>
        <strain evidence="2">LuFRes1</strain>
    </source>
</reference>
<dbReference type="Proteomes" id="UP000615989">
    <property type="component" value="Unassembled WGS sequence"/>
</dbReference>
<evidence type="ECO:0000313" key="2">
    <source>
        <dbReference type="EMBL" id="NMG26057.1"/>
    </source>
</evidence>
<evidence type="ECO:0008006" key="4">
    <source>
        <dbReference type="Google" id="ProtNLM"/>
    </source>
</evidence>
<evidence type="ECO:0000313" key="3">
    <source>
        <dbReference type="Proteomes" id="UP000615989"/>
    </source>
</evidence>
<name>A0ABX1PRZ2_9RHOO</name>
<protein>
    <recommendedName>
        <fullName evidence="4">Secreted protein</fullName>
    </recommendedName>
</protein>
<dbReference type="EMBL" id="WTVG01000052">
    <property type="protein sequence ID" value="NMG26057.1"/>
    <property type="molecule type" value="Genomic_DNA"/>
</dbReference>
<gene>
    <name evidence="2" type="ORF">GO606_15320</name>
</gene>
<keyword evidence="1" id="KW-0732">Signal</keyword>
<organism evidence="2 3">
    <name type="scientific">Aromatoleum anaerobium</name>
    <dbReference type="NCBI Taxonomy" id="182180"/>
    <lineage>
        <taxon>Bacteria</taxon>
        <taxon>Pseudomonadati</taxon>
        <taxon>Pseudomonadota</taxon>
        <taxon>Betaproteobacteria</taxon>
        <taxon>Rhodocyclales</taxon>
        <taxon>Rhodocyclaceae</taxon>
        <taxon>Aromatoleum</taxon>
    </lineage>
</organism>